<name>A0A0E9XCA1_ANGAN</name>
<dbReference type="AlphaFoldDB" id="A0A0E9XCA1"/>
<accession>A0A0E9XCA1</accession>
<protein>
    <submittedName>
        <fullName evidence="1">Uncharacterized protein</fullName>
    </submittedName>
</protein>
<proteinExistence type="predicted"/>
<dbReference type="EMBL" id="GBXM01009279">
    <property type="protein sequence ID" value="JAH99298.1"/>
    <property type="molecule type" value="Transcribed_RNA"/>
</dbReference>
<reference evidence="1" key="1">
    <citation type="submission" date="2014-11" db="EMBL/GenBank/DDBJ databases">
        <authorList>
            <person name="Amaro Gonzalez C."/>
        </authorList>
    </citation>
    <scope>NUCLEOTIDE SEQUENCE</scope>
</reference>
<sequence>MNPMKRASPVSLWGATMAPTLSQVFSKSGQRSGSPSPKSPAM</sequence>
<reference evidence="1" key="2">
    <citation type="journal article" date="2015" name="Fish Shellfish Immunol.">
        <title>Early steps in the European eel (Anguilla anguilla)-Vibrio vulnificus interaction in the gills: Role of the RtxA13 toxin.</title>
        <authorList>
            <person name="Callol A."/>
            <person name="Pajuelo D."/>
            <person name="Ebbesson L."/>
            <person name="Teles M."/>
            <person name="MacKenzie S."/>
            <person name="Amaro C."/>
        </authorList>
    </citation>
    <scope>NUCLEOTIDE SEQUENCE</scope>
</reference>
<evidence type="ECO:0000313" key="1">
    <source>
        <dbReference type="EMBL" id="JAH99298.1"/>
    </source>
</evidence>
<organism evidence="1">
    <name type="scientific">Anguilla anguilla</name>
    <name type="common">European freshwater eel</name>
    <name type="synonym">Muraena anguilla</name>
    <dbReference type="NCBI Taxonomy" id="7936"/>
    <lineage>
        <taxon>Eukaryota</taxon>
        <taxon>Metazoa</taxon>
        <taxon>Chordata</taxon>
        <taxon>Craniata</taxon>
        <taxon>Vertebrata</taxon>
        <taxon>Euteleostomi</taxon>
        <taxon>Actinopterygii</taxon>
        <taxon>Neopterygii</taxon>
        <taxon>Teleostei</taxon>
        <taxon>Anguilliformes</taxon>
        <taxon>Anguillidae</taxon>
        <taxon>Anguilla</taxon>
    </lineage>
</organism>